<gene>
    <name evidence="6" type="ORF">J0P97_09060</name>
</gene>
<comment type="pathway">
    <text evidence="1">Cell wall biogenesis; cell wall polysaccharide biosynthesis.</text>
</comment>
<dbReference type="Gene3D" id="3.90.550.10">
    <property type="entry name" value="Spore Coat Polysaccharide Biosynthesis Protein SpsA, Chain A"/>
    <property type="match status" value="1"/>
</dbReference>
<evidence type="ECO:0000256" key="3">
    <source>
        <dbReference type="ARBA" id="ARBA00022676"/>
    </source>
</evidence>
<protein>
    <submittedName>
        <fullName evidence="6">Glycosyltransferase family 2 protein</fullName>
    </submittedName>
</protein>
<dbReference type="PANTHER" id="PTHR43179">
    <property type="entry name" value="RHAMNOSYLTRANSFERASE WBBL"/>
    <property type="match status" value="1"/>
</dbReference>
<organism evidence="6 7">
    <name type="scientific">Microbacterium flavum</name>
    <dbReference type="NCBI Taxonomy" id="415216"/>
    <lineage>
        <taxon>Bacteria</taxon>
        <taxon>Bacillati</taxon>
        <taxon>Actinomycetota</taxon>
        <taxon>Actinomycetes</taxon>
        <taxon>Micrococcales</taxon>
        <taxon>Microbacteriaceae</taxon>
        <taxon>Microbacterium</taxon>
    </lineage>
</organism>
<reference evidence="6 7" key="1">
    <citation type="submission" date="2021-03" db="EMBL/GenBank/DDBJ databases">
        <title>Microbacterium pauli sp. nov., isolated from microfiltered milk.</title>
        <authorList>
            <person name="Bellassi P."/>
            <person name="Fontana A."/>
            <person name="Callegari M.L."/>
            <person name="Lorenzo M."/>
            <person name="Cappa F."/>
        </authorList>
    </citation>
    <scope>NUCLEOTIDE SEQUENCE [LARGE SCALE GENOMIC DNA]</scope>
    <source>
        <strain evidence="6 7">DSM 18909</strain>
    </source>
</reference>
<dbReference type="EMBL" id="JAFLHG010000007">
    <property type="protein sequence ID" value="MBT8798219.1"/>
    <property type="molecule type" value="Genomic_DNA"/>
</dbReference>
<dbReference type="Proteomes" id="UP000740605">
    <property type="component" value="Unassembled WGS sequence"/>
</dbReference>
<proteinExistence type="inferred from homology"/>
<dbReference type="InterPro" id="IPR001173">
    <property type="entry name" value="Glyco_trans_2-like"/>
</dbReference>
<keyword evidence="3" id="KW-0328">Glycosyltransferase</keyword>
<evidence type="ECO:0000256" key="2">
    <source>
        <dbReference type="ARBA" id="ARBA00006739"/>
    </source>
</evidence>
<dbReference type="SUPFAM" id="SSF53448">
    <property type="entry name" value="Nucleotide-diphospho-sugar transferases"/>
    <property type="match status" value="1"/>
</dbReference>
<comment type="similarity">
    <text evidence="2">Belongs to the glycosyltransferase 2 family.</text>
</comment>
<evidence type="ECO:0000313" key="6">
    <source>
        <dbReference type="EMBL" id="MBT8798219.1"/>
    </source>
</evidence>
<dbReference type="Pfam" id="PF00535">
    <property type="entry name" value="Glycos_transf_2"/>
    <property type="match status" value="1"/>
</dbReference>
<feature type="domain" description="Glycosyltransferase 2-like" evidence="5">
    <location>
        <begin position="31"/>
        <end position="117"/>
    </location>
</feature>
<dbReference type="InterPro" id="IPR029044">
    <property type="entry name" value="Nucleotide-diphossugar_trans"/>
</dbReference>
<keyword evidence="7" id="KW-1185">Reference proteome</keyword>
<evidence type="ECO:0000256" key="1">
    <source>
        <dbReference type="ARBA" id="ARBA00004776"/>
    </source>
</evidence>
<dbReference type="CDD" id="cd02526">
    <property type="entry name" value="GT2_RfbF_like"/>
    <property type="match status" value="1"/>
</dbReference>
<evidence type="ECO:0000259" key="5">
    <source>
        <dbReference type="Pfam" id="PF00535"/>
    </source>
</evidence>
<accession>A0ABS5XVN3</accession>
<dbReference type="PANTHER" id="PTHR43179:SF12">
    <property type="entry name" value="GALACTOFURANOSYLTRANSFERASE GLFT2"/>
    <property type="match status" value="1"/>
</dbReference>
<name>A0ABS5XVN3_9MICO</name>
<dbReference type="RefSeq" id="WP_215487460.1">
    <property type="nucleotide sequence ID" value="NZ_BAAAPJ010000002.1"/>
</dbReference>
<keyword evidence="4" id="KW-0808">Transferase</keyword>
<sequence>MSSLESARSSSVESVWAVVTSFHPDDLGPGIARLAPQTDGVIVVDDGSGPAAAEQLDHARASGAEVVALPENRGIAAALNAGIRRAFERGADAVVTFDQDSSVDADFVSTLVTLHDDLVESTPGGVAVVPQFFAGVDQTVVRAADGRLAARNPIQSGMLLPRSVVDAVGLFREDFFIDLVDTEYALRCASAGVAVMGAPGLRLHHRLGARYRAHGWPLRRLGVLTLSAPFRYYYRMRNRILLEKEYLPRFRSRLLRDGLIDRAHFLIVLLLARPRSAMWDTLRSAARDGRRGVGGRMPAAAAARARAISWDATRDDED</sequence>
<evidence type="ECO:0000256" key="4">
    <source>
        <dbReference type="ARBA" id="ARBA00022679"/>
    </source>
</evidence>
<evidence type="ECO:0000313" key="7">
    <source>
        <dbReference type="Proteomes" id="UP000740605"/>
    </source>
</evidence>
<comment type="caution">
    <text evidence="6">The sequence shown here is derived from an EMBL/GenBank/DDBJ whole genome shotgun (WGS) entry which is preliminary data.</text>
</comment>